<evidence type="ECO:0000256" key="2">
    <source>
        <dbReference type="ARBA" id="ARBA00009726"/>
    </source>
</evidence>
<dbReference type="InterPro" id="IPR044726">
    <property type="entry name" value="ABCC_6TM_D2"/>
</dbReference>
<comment type="caution">
    <text evidence="13">The sequence shown here is derived from an EMBL/GenBank/DDBJ whole genome shotgun (WGS) entry which is preliminary data.</text>
</comment>
<dbReference type="InterPro" id="IPR050173">
    <property type="entry name" value="ABC_transporter_C-like"/>
</dbReference>
<dbReference type="SUPFAM" id="SSF52540">
    <property type="entry name" value="P-loop containing nucleoside triphosphate hydrolases"/>
    <property type="match status" value="2"/>
</dbReference>
<evidence type="ECO:0000313" key="15">
    <source>
        <dbReference type="Proteomes" id="UP001642409"/>
    </source>
</evidence>
<reference evidence="13" key="1">
    <citation type="submission" date="2023-06" db="EMBL/GenBank/DDBJ databases">
        <authorList>
            <person name="Kurt Z."/>
        </authorList>
    </citation>
    <scope>NUCLEOTIDE SEQUENCE</scope>
</reference>
<evidence type="ECO:0000256" key="7">
    <source>
        <dbReference type="ARBA" id="ARBA00022989"/>
    </source>
</evidence>
<evidence type="ECO:0000256" key="9">
    <source>
        <dbReference type="SAM" id="MobiDB-lite"/>
    </source>
</evidence>
<dbReference type="SMART" id="SM00382">
    <property type="entry name" value="AAA"/>
    <property type="match status" value="2"/>
</dbReference>
<evidence type="ECO:0000256" key="1">
    <source>
        <dbReference type="ARBA" id="ARBA00004141"/>
    </source>
</evidence>
<dbReference type="FunFam" id="3.40.50.300:FF:002452">
    <property type="entry name" value="ABC-type metal ion transporter"/>
    <property type="match status" value="1"/>
</dbReference>
<feature type="transmembrane region" description="Helical" evidence="10">
    <location>
        <begin position="386"/>
        <end position="409"/>
    </location>
</feature>
<dbReference type="Gene3D" id="3.40.50.300">
    <property type="entry name" value="P-loop containing nucleotide triphosphate hydrolases"/>
    <property type="match status" value="2"/>
</dbReference>
<dbReference type="PROSITE" id="PS50929">
    <property type="entry name" value="ABC_TM1F"/>
    <property type="match status" value="2"/>
</dbReference>
<keyword evidence="8 10" id="KW-0472">Membrane</keyword>
<name>A0AA86QW41_9EUKA</name>
<proteinExistence type="inferred from homology"/>
<dbReference type="Proteomes" id="UP001642409">
    <property type="component" value="Unassembled WGS sequence"/>
</dbReference>
<keyword evidence="6" id="KW-0067">ATP-binding</keyword>
<comment type="subcellular location">
    <subcellularLocation>
        <location evidence="1">Membrane</location>
        <topology evidence="1">Multi-pass membrane protein</topology>
    </subcellularLocation>
</comment>
<dbReference type="InterPro" id="IPR017871">
    <property type="entry name" value="ABC_transporter-like_CS"/>
</dbReference>
<sequence length="1610" mass="180774">MVKKRDVVPEPPENYDQINPQLPPIDTQGHWITNSFMAPLVRKIRKQKNMYMCNVSPVSARLQAKSSGQRVAEQWNKQILHHRSTGKPMKSLLSQLFQANKKMIMLLLLYVPITSLCGVCSPIAVREFTSVLVPQTFYDCDQFFTSNPDFSTNPPKFTELGYVDGLYKAFKQLWGYLILVFCAQVVNFVAQNLSMSNLLRISTSGISGFLDLVFNKVLVLSDQTRSSSAAGNITNLLYTDTLMIATMITFIHFIVQVPIDLIIYIIYLGVQINPIALVGLTAYLILFPVVGIVIGKIAFLQKKIMSIRDMRMKRATEVLNGIKVIKLFSLEQVQHARLQNARNKEIKELFKFSICFSVFGLVASAAAPMMTAIAFVVMTYKDKFDIASAFTTMFLFQYLAFAIVMLPMLMSSLAQSLISSSRLSAFLQLPERDPGVIVKIHELDPNQRDKLPQEVLNEEVALKVTGKPSFTWNLASDKVVPPVMDPFFKDNERTTNFINKKFPLELKKYELELAKYNKSHQIQPAVETQVNVNQLTAEESEQLTVALTKESKDMVLVDKWCLAFDVPFVSRLQSLEQYNFTNYVPERKHTELDRLKLQAIHLQTMRFYMNKNNNTDLVDGPAVVKNLDIEIKKGDIIGVCGQVGQGKTSFFNAILGEMRLTDSSRTKLGTYMSKDGIKPIYNDYDLEKVHQEDPRFDSEIPHIYVNGTIAYFSQACHIFSKSARQNILFNKPYDAEKYKRVVEMCCLKDDFAILPAGDQTEVGGKGVTLSGGQKARLSLARAIYSDASIYLLDDPLSAVDAHVGKTIWNDAILGYLKSRGATVIIASHQTQYFNDCDKIIQITDGEIVNYDTVQNLMKDNVKIIGITGETSTQHSQITTQVIKEVNIPQTVQEEIKSTDSQAQQQKSEQLSASGNVKLTVYKKWVTSGSIALSIITLLLLVTQTGINQYQTIMVSHWASDKYGWTAKENKTSSMSFVMTDCVKANIDPFYCGSSDYLGVDTPNVVQAILHDIDQTNYAKQFALRAQVVAGCIDYKNAKYSMTPIKSSNNYLWLYIGLTGGVIIFNFMGNIAFSSFCLSVARKLHDTMLGSVLRTKMGFFDTTPQGRIMNRFSKDTDAVDSGIMRYLQGGVMTGLMILGMIISIAVVNYPCLVVIIPGIVLFGILFVLFRLAYPQVKRLEAITRSPVFSICQESVDSLVSIRAFALEEKQKTDFRAAVNINSSLYFQQYSLMRWLVFRLGMLTSCFAFLISFIAMLIAPFSQEIAQYTGIIVSYGFSISNILMQFVITLVSLDGEMASVERLDEYGNLPAEGKFVKKEANLDPNWPRNNSGIEVKNLQFRYRPELDLVLKKLDFKLQPKEHIGIVGRTGAGKSSITVAMYRLAEPDKGSEIIVDGVNILDLGLHQARKAFTIIPQDPFLFSGTLRQCLCPYSQADAEGVKTEGLERIDDKRMWEALEQVQMKEYFLKQPGQLDSKIATNGDNLSAGQKQLVCVARALLRKASCVILDEATAQVDRENDQLIQQTIRNAFSEVTVLSIAHRLDTIIDFDRIIVMDKGNIAEFDTPANLVRKEGVFFELVNKTGAETSEKLKKAAFQAERQRQAGEKVNVDID</sequence>
<feature type="domain" description="ABC transmembrane type-1" evidence="12">
    <location>
        <begin position="1050"/>
        <end position="1293"/>
    </location>
</feature>
<feature type="domain" description="ABC transmembrane type-1" evidence="12">
    <location>
        <begin position="113"/>
        <end position="415"/>
    </location>
</feature>
<evidence type="ECO:0000256" key="8">
    <source>
        <dbReference type="ARBA" id="ARBA00023136"/>
    </source>
</evidence>
<dbReference type="SUPFAM" id="SSF90123">
    <property type="entry name" value="ABC transporter transmembrane region"/>
    <property type="match status" value="2"/>
</dbReference>
<feature type="transmembrane region" description="Helical" evidence="10">
    <location>
        <begin position="275"/>
        <end position="300"/>
    </location>
</feature>
<dbReference type="CDD" id="cd03244">
    <property type="entry name" value="ABCC_MRP_domain2"/>
    <property type="match status" value="1"/>
</dbReference>
<feature type="transmembrane region" description="Helical" evidence="10">
    <location>
        <begin position="1051"/>
        <end position="1072"/>
    </location>
</feature>
<dbReference type="InterPro" id="IPR003593">
    <property type="entry name" value="AAA+_ATPase"/>
</dbReference>
<dbReference type="GO" id="GO:0016020">
    <property type="term" value="C:membrane"/>
    <property type="evidence" value="ECO:0007669"/>
    <property type="project" value="UniProtKB-SubCell"/>
</dbReference>
<feature type="transmembrane region" description="Helical" evidence="10">
    <location>
        <begin position="104"/>
        <end position="125"/>
    </location>
</feature>
<evidence type="ECO:0000259" key="12">
    <source>
        <dbReference type="PROSITE" id="PS50929"/>
    </source>
</evidence>
<keyword evidence="5" id="KW-0547">Nucleotide-binding</keyword>
<evidence type="ECO:0000259" key="11">
    <source>
        <dbReference type="PROSITE" id="PS50893"/>
    </source>
</evidence>
<dbReference type="PROSITE" id="PS50893">
    <property type="entry name" value="ABC_TRANSPORTER_2"/>
    <property type="match status" value="2"/>
</dbReference>
<feature type="transmembrane region" description="Helical" evidence="10">
    <location>
        <begin position="924"/>
        <end position="946"/>
    </location>
</feature>
<evidence type="ECO:0000256" key="5">
    <source>
        <dbReference type="ARBA" id="ARBA00022741"/>
    </source>
</evidence>
<keyword evidence="7 10" id="KW-1133">Transmembrane helix</keyword>
<feature type="transmembrane region" description="Helical" evidence="10">
    <location>
        <begin position="352"/>
        <end position="380"/>
    </location>
</feature>
<feature type="region of interest" description="Disordered" evidence="9">
    <location>
        <begin position="1"/>
        <end position="20"/>
    </location>
</feature>
<evidence type="ECO:0000256" key="4">
    <source>
        <dbReference type="ARBA" id="ARBA00022692"/>
    </source>
</evidence>
<dbReference type="PROSITE" id="PS00211">
    <property type="entry name" value="ABC_TRANSPORTER_1"/>
    <property type="match status" value="2"/>
</dbReference>
<dbReference type="InterPro" id="IPR036640">
    <property type="entry name" value="ABC1_TM_sf"/>
</dbReference>
<comment type="similarity">
    <text evidence="2">Belongs to the ABC transporter superfamily. ABCC family. Conjugate transporter (TC 3.A.1.208) subfamily.</text>
</comment>
<dbReference type="InterPro" id="IPR003439">
    <property type="entry name" value="ABC_transporter-like_ATP-bd"/>
</dbReference>
<dbReference type="PANTHER" id="PTHR24223:SF456">
    <property type="entry name" value="MULTIDRUG RESISTANCE-ASSOCIATED PROTEIN LETHAL(2)03659"/>
    <property type="match status" value="1"/>
</dbReference>
<feature type="domain" description="ABC transporter" evidence="11">
    <location>
        <begin position="600"/>
        <end position="869"/>
    </location>
</feature>
<organism evidence="13">
    <name type="scientific">Hexamita inflata</name>
    <dbReference type="NCBI Taxonomy" id="28002"/>
    <lineage>
        <taxon>Eukaryota</taxon>
        <taxon>Metamonada</taxon>
        <taxon>Diplomonadida</taxon>
        <taxon>Hexamitidae</taxon>
        <taxon>Hexamitinae</taxon>
        <taxon>Hexamita</taxon>
    </lineage>
</organism>
<feature type="transmembrane region" description="Helical" evidence="10">
    <location>
        <begin position="1234"/>
        <end position="1257"/>
    </location>
</feature>
<dbReference type="GO" id="GO:0140359">
    <property type="term" value="F:ABC-type transporter activity"/>
    <property type="evidence" value="ECO:0007669"/>
    <property type="project" value="InterPro"/>
</dbReference>
<dbReference type="CDD" id="cd18579">
    <property type="entry name" value="ABC_6TM_ABCC_D1"/>
    <property type="match status" value="1"/>
</dbReference>
<reference evidence="14 15" key="2">
    <citation type="submission" date="2024-07" db="EMBL/GenBank/DDBJ databases">
        <authorList>
            <person name="Akdeniz Z."/>
        </authorList>
    </citation>
    <scope>NUCLEOTIDE SEQUENCE [LARGE SCALE GENOMIC DNA]</scope>
</reference>
<evidence type="ECO:0000256" key="6">
    <source>
        <dbReference type="ARBA" id="ARBA00022840"/>
    </source>
</evidence>
<dbReference type="CDD" id="cd18580">
    <property type="entry name" value="ABC_6TM_ABCC_D2"/>
    <property type="match status" value="1"/>
</dbReference>
<dbReference type="InterPro" id="IPR027417">
    <property type="entry name" value="P-loop_NTPase"/>
</dbReference>
<dbReference type="GO" id="GO:0005524">
    <property type="term" value="F:ATP binding"/>
    <property type="evidence" value="ECO:0007669"/>
    <property type="project" value="UniProtKB-KW"/>
</dbReference>
<dbReference type="CDD" id="cd03250">
    <property type="entry name" value="ABCC_MRP_domain1"/>
    <property type="match status" value="1"/>
</dbReference>
<dbReference type="PANTHER" id="PTHR24223">
    <property type="entry name" value="ATP-BINDING CASSETTE SUB-FAMILY C"/>
    <property type="match status" value="1"/>
</dbReference>
<dbReference type="Pfam" id="PF00005">
    <property type="entry name" value="ABC_tran"/>
    <property type="match status" value="2"/>
</dbReference>
<gene>
    <name evidence="13" type="ORF">HINF_LOCUS54799</name>
    <name evidence="14" type="ORF">HINF_LOCUS72787</name>
</gene>
<protein>
    <submittedName>
        <fullName evidence="13">Xenobiotic-transporting ATPase / Multidrug resistance-associated protein</fullName>
    </submittedName>
    <submittedName>
        <fullName evidence="14">Xenobiotic-transporting_ATPase / Multidrug resistance-associated protein</fullName>
    </submittedName>
</protein>
<feature type="transmembrane region" description="Helical" evidence="10">
    <location>
        <begin position="1263"/>
        <end position="1291"/>
    </location>
</feature>
<dbReference type="Gene3D" id="1.20.1560.10">
    <property type="entry name" value="ABC transporter type 1, transmembrane domain"/>
    <property type="match status" value="2"/>
</dbReference>
<dbReference type="GO" id="GO:0016887">
    <property type="term" value="F:ATP hydrolysis activity"/>
    <property type="evidence" value="ECO:0007669"/>
    <property type="project" value="InterPro"/>
</dbReference>
<dbReference type="EMBL" id="CAXDID020000583">
    <property type="protein sequence ID" value="CAL6104448.1"/>
    <property type="molecule type" value="Genomic_DNA"/>
</dbReference>
<feature type="transmembrane region" description="Helical" evidence="10">
    <location>
        <begin position="173"/>
        <end position="190"/>
    </location>
</feature>
<feature type="transmembrane region" description="Helical" evidence="10">
    <location>
        <begin position="242"/>
        <end position="269"/>
    </location>
</feature>
<feature type="transmembrane region" description="Helical" evidence="10">
    <location>
        <begin position="1125"/>
        <end position="1145"/>
    </location>
</feature>
<keyword evidence="4 10" id="KW-0812">Transmembrane</keyword>
<evidence type="ECO:0000256" key="3">
    <source>
        <dbReference type="ARBA" id="ARBA00022448"/>
    </source>
</evidence>
<dbReference type="InterPro" id="IPR011527">
    <property type="entry name" value="ABC1_TM_dom"/>
</dbReference>
<dbReference type="InterPro" id="IPR044746">
    <property type="entry name" value="ABCC_6TM_D1"/>
</dbReference>
<evidence type="ECO:0000256" key="10">
    <source>
        <dbReference type="SAM" id="Phobius"/>
    </source>
</evidence>
<keyword evidence="15" id="KW-1185">Reference proteome</keyword>
<evidence type="ECO:0000313" key="13">
    <source>
        <dbReference type="EMBL" id="CAI9967154.1"/>
    </source>
</evidence>
<keyword evidence="3" id="KW-0813">Transport</keyword>
<feature type="transmembrane region" description="Helical" evidence="10">
    <location>
        <begin position="1151"/>
        <end position="1172"/>
    </location>
</feature>
<accession>A0AA86QW41</accession>
<dbReference type="EMBL" id="CATOUU010001015">
    <property type="protein sequence ID" value="CAI9967154.1"/>
    <property type="molecule type" value="Genomic_DNA"/>
</dbReference>
<feature type="domain" description="ABC transporter" evidence="11">
    <location>
        <begin position="1331"/>
        <end position="1579"/>
    </location>
</feature>
<dbReference type="Pfam" id="PF00664">
    <property type="entry name" value="ABC_membrane"/>
    <property type="match status" value="2"/>
</dbReference>
<evidence type="ECO:0000313" key="14">
    <source>
        <dbReference type="EMBL" id="CAL6104448.1"/>
    </source>
</evidence>